<accession>A0A146L422</accession>
<dbReference type="EMBL" id="GDHC01017099">
    <property type="protein sequence ID" value="JAQ01530.1"/>
    <property type="molecule type" value="Transcribed_RNA"/>
</dbReference>
<evidence type="ECO:0000256" key="1">
    <source>
        <dbReference type="SAM" id="Phobius"/>
    </source>
</evidence>
<keyword evidence="1" id="KW-1133">Transmembrane helix</keyword>
<organism evidence="2">
    <name type="scientific">Lygus hesperus</name>
    <name type="common">Western plant bug</name>
    <dbReference type="NCBI Taxonomy" id="30085"/>
    <lineage>
        <taxon>Eukaryota</taxon>
        <taxon>Metazoa</taxon>
        <taxon>Ecdysozoa</taxon>
        <taxon>Arthropoda</taxon>
        <taxon>Hexapoda</taxon>
        <taxon>Insecta</taxon>
        <taxon>Pterygota</taxon>
        <taxon>Neoptera</taxon>
        <taxon>Paraneoptera</taxon>
        <taxon>Hemiptera</taxon>
        <taxon>Heteroptera</taxon>
        <taxon>Panheteroptera</taxon>
        <taxon>Cimicomorpha</taxon>
        <taxon>Miridae</taxon>
        <taxon>Mirini</taxon>
        <taxon>Lygus</taxon>
    </lineage>
</organism>
<protein>
    <submittedName>
        <fullName evidence="2">Uncharacterized protein</fullName>
    </submittedName>
</protein>
<reference evidence="2" key="1">
    <citation type="journal article" date="2016" name="Gigascience">
        <title>De novo construction of an expanded transcriptome assembly for the western tarnished plant bug, Lygus hesperus.</title>
        <authorList>
            <person name="Tassone E.E."/>
            <person name="Geib S.M."/>
            <person name="Hall B."/>
            <person name="Fabrick J.A."/>
            <person name="Brent C.S."/>
            <person name="Hull J.J."/>
        </authorList>
    </citation>
    <scope>NUCLEOTIDE SEQUENCE</scope>
</reference>
<keyword evidence="1" id="KW-0812">Transmembrane</keyword>
<feature type="transmembrane region" description="Helical" evidence="1">
    <location>
        <begin position="89"/>
        <end position="108"/>
    </location>
</feature>
<sequence>MWNPSGHCARTIIIFHLHHGLPSVFHNYDPVPPTLVIGVPIRDTSDILNLGVRFSSKLMHDVHANHILSLHSLRCLKFVTPPDLKRQKVVSLILLFSLYCPVNIVQLFT</sequence>
<dbReference type="AlphaFoldDB" id="A0A146L422"/>
<proteinExistence type="predicted"/>
<keyword evidence="1" id="KW-0472">Membrane</keyword>
<gene>
    <name evidence="2" type="ORF">g.88908</name>
</gene>
<name>A0A146L422_LYGHE</name>
<evidence type="ECO:0000313" key="2">
    <source>
        <dbReference type="EMBL" id="JAQ01530.1"/>
    </source>
</evidence>